<dbReference type="EMBL" id="KB007901">
    <property type="protein sequence ID" value="ELR21534.1"/>
    <property type="molecule type" value="Genomic_DNA"/>
</dbReference>
<name>L8H7P4_ACACF</name>
<dbReference type="Proteomes" id="UP000011083">
    <property type="component" value="Unassembled WGS sequence"/>
</dbReference>
<evidence type="ECO:0000313" key="2">
    <source>
        <dbReference type="Proteomes" id="UP000011083"/>
    </source>
</evidence>
<dbReference type="KEGG" id="acan:ACA1_226200"/>
<proteinExistence type="predicted"/>
<organism evidence="1 2">
    <name type="scientific">Acanthamoeba castellanii (strain ATCC 30010 / Neff)</name>
    <dbReference type="NCBI Taxonomy" id="1257118"/>
    <lineage>
        <taxon>Eukaryota</taxon>
        <taxon>Amoebozoa</taxon>
        <taxon>Discosea</taxon>
        <taxon>Longamoebia</taxon>
        <taxon>Centramoebida</taxon>
        <taxon>Acanthamoebidae</taxon>
        <taxon>Acanthamoeba</taxon>
    </lineage>
</organism>
<protein>
    <submittedName>
        <fullName evidence="1">Uncharacterized protein</fullName>
    </submittedName>
</protein>
<keyword evidence="2" id="KW-1185">Reference proteome</keyword>
<dbReference type="RefSeq" id="XP_004346479.1">
    <property type="nucleotide sequence ID" value="XM_004346429.1"/>
</dbReference>
<dbReference type="GeneID" id="14922432"/>
<dbReference type="VEuPathDB" id="AmoebaDB:ACA1_226200"/>
<accession>L8H7P4</accession>
<reference evidence="1 2" key="1">
    <citation type="journal article" date="2013" name="Genome Biol.">
        <title>Genome of Acanthamoeba castellanii highlights extensive lateral gene transfer and early evolution of tyrosine kinase signaling.</title>
        <authorList>
            <person name="Clarke M."/>
            <person name="Lohan A.J."/>
            <person name="Liu B."/>
            <person name="Lagkouvardos I."/>
            <person name="Roy S."/>
            <person name="Zafar N."/>
            <person name="Bertelli C."/>
            <person name="Schilde C."/>
            <person name="Kianianmomeni A."/>
            <person name="Burglin T.R."/>
            <person name="Frech C."/>
            <person name="Turcotte B."/>
            <person name="Kopec K.O."/>
            <person name="Synnott J.M."/>
            <person name="Choo C."/>
            <person name="Paponov I."/>
            <person name="Finkler A."/>
            <person name="Soon Heng Tan C."/>
            <person name="Hutchins A.P."/>
            <person name="Weinmeier T."/>
            <person name="Rattei T."/>
            <person name="Chu J.S."/>
            <person name="Gimenez G."/>
            <person name="Irimia M."/>
            <person name="Rigden D.J."/>
            <person name="Fitzpatrick D.A."/>
            <person name="Lorenzo-Morales J."/>
            <person name="Bateman A."/>
            <person name="Chiu C.H."/>
            <person name="Tang P."/>
            <person name="Hegemann P."/>
            <person name="Fromm H."/>
            <person name="Raoult D."/>
            <person name="Greub G."/>
            <person name="Miranda-Saavedra D."/>
            <person name="Chen N."/>
            <person name="Nash P."/>
            <person name="Ginger M.L."/>
            <person name="Horn M."/>
            <person name="Schaap P."/>
            <person name="Caler L."/>
            <person name="Loftus B."/>
        </authorList>
    </citation>
    <scope>NUCLEOTIDE SEQUENCE [LARGE SCALE GENOMIC DNA]</scope>
    <source>
        <strain evidence="1 2">Neff</strain>
    </source>
</reference>
<sequence>MATKDMKQAAQERFNEYRDNVVEMTDKFVGEMEGRAASVKKSVSEAVAHPYDTIDQARDGLDATVAQTRDRVETEASIVVGYKDQFLGAVKEAFGRVLKDQELTRAGQEQKLKGEAEVALQKALGEEKRQQKMREAIVETLMRREAVLAQLAQQDGYDQLAAAGKLRHVELRERDPADIFIAVGGKTTFALKRYSKAQLLDDIRHRRTRKPMLYVNVRERGLMRSIPLQKKDLKFKGRMLYTDLWAAIRRSDPLRLHHVERALIRDRSQPRVGLLRSLAGVETQRGRVLEEVKSSQRPGLVHTETDDKTKVLLAEQKRKLDKGKEKDNGAGVFRAPLELLSQGTNY</sequence>
<evidence type="ECO:0000313" key="1">
    <source>
        <dbReference type="EMBL" id="ELR21534.1"/>
    </source>
</evidence>
<gene>
    <name evidence="1" type="ORF">ACA1_226200</name>
</gene>
<dbReference type="AlphaFoldDB" id="L8H7P4"/>